<evidence type="ECO:0000313" key="2">
    <source>
        <dbReference type="EMBL" id="KAF3591154.1"/>
    </source>
</evidence>
<feature type="compositionally biased region" description="Basic residues" evidence="1">
    <location>
        <begin position="67"/>
        <end position="77"/>
    </location>
</feature>
<dbReference type="Proteomes" id="UP000266723">
    <property type="component" value="Unassembled WGS sequence"/>
</dbReference>
<accession>A0ABQ7E2L1</accession>
<reference evidence="2 3" key="1">
    <citation type="journal article" date="2020" name="BMC Genomics">
        <title>Intraspecific diversification of the crop wild relative Brassica cretica Lam. using demographic model selection.</title>
        <authorList>
            <person name="Kioukis A."/>
            <person name="Michalopoulou V.A."/>
            <person name="Briers L."/>
            <person name="Pirintsos S."/>
            <person name="Studholme D.J."/>
            <person name="Pavlidis P."/>
            <person name="Sarris P.F."/>
        </authorList>
    </citation>
    <scope>NUCLEOTIDE SEQUENCE [LARGE SCALE GENOMIC DNA]</scope>
    <source>
        <strain evidence="3">cv. PFS-1207/04</strain>
    </source>
</reference>
<name>A0ABQ7E2L1_BRACR</name>
<evidence type="ECO:0000256" key="1">
    <source>
        <dbReference type="SAM" id="MobiDB-lite"/>
    </source>
</evidence>
<feature type="region of interest" description="Disordered" evidence="1">
    <location>
        <begin position="63"/>
        <end position="88"/>
    </location>
</feature>
<sequence>MLHLHETEERWKKELEEFKRLENSHCDYEDMKVRWKLRLLDRIKISIIIIIIIKNDASLLRTSEKRKQQHKQPKLTKRLTPESDCNPTAAETKSLPYLAEKCLTTSANSATSGNYKLLGGEAEVAEEKREYEVVEEARRDTRLQLRVVDLCLIIR</sequence>
<keyword evidence="3" id="KW-1185">Reference proteome</keyword>
<protein>
    <submittedName>
        <fullName evidence="2">Uncharacterized protein</fullName>
    </submittedName>
</protein>
<proteinExistence type="predicted"/>
<dbReference type="EMBL" id="QGKV02000299">
    <property type="protein sequence ID" value="KAF3591154.1"/>
    <property type="molecule type" value="Genomic_DNA"/>
</dbReference>
<gene>
    <name evidence="2" type="ORF">DY000_02024982</name>
</gene>
<organism evidence="2 3">
    <name type="scientific">Brassica cretica</name>
    <name type="common">Mustard</name>
    <dbReference type="NCBI Taxonomy" id="69181"/>
    <lineage>
        <taxon>Eukaryota</taxon>
        <taxon>Viridiplantae</taxon>
        <taxon>Streptophyta</taxon>
        <taxon>Embryophyta</taxon>
        <taxon>Tracheophyta</taxon>
        <taxon>Spermatophyta</taxon>
        <taxon>Magnoliopsida</taxon>
        <taxon>eudicotyledons</taxon>
        <taxon>Gunneridae</taxon>
        <taxon>Pentapetalae</taxon>
        <taxon>rosids</taxon>
        <taxon>malvids</taxon>
        <taxon>Brassicales</taxon>
        <taxon>Brassicaceae</taxon>
        <taxon>Brassiceae</taxon>
        <taxon>Brassica</taxon>
    </lineage>
</organism>
<evidence type="ECO:0000313" key="3">
    <source>
        <dbReference type="Proteomes" id="UP000266723"/>
    </source>
</evidence>
<comment type="caution">
    <text evidence="2">The sequence shown here is derived from an EMBL/GenBank/DDBJ whole genome shotgun (WGS) entry which is preliminary data.</text>
</comment>